<evidence type="ECO:0000256" key="1">
    <source>
        <dbReference type="ARBA" id="ARBA00008894"/>
    </source>
</evidence>
<dbReference type="SUPFAM" id="SSF52047">
    <property type="entry name" value="RNI-like"/>
    <property type="match status" value="1"/>
</dbReference>
<keyword evidence="6" id="KW-0067">ATP-binding</keyword>
<dbReference type="Pfam" id="PF00931">
    <property type="entry name" value="NB-ARC"/>
    <property type="match status" value="1"/>
</dbReference>
<dbReference type="SUPFAM" id="SSF52540">
    <property type="entry name" value="P-loop containing nucleoside triphosphate hydrolases"/>
    <property type="match status" value="1"/>
</dbReference>
<dbReference type="EMBL" id="CM029051">
    <property type="protein sequence ID" value="KAG2562745.1"/>
    <property type="molecule type" value="Genomic_DNA"/>
</dbReference>
<dbReference type="PANTHER" id="PTHR36766">
    <property type="entry name" value="PLANT BROAD-SPECTRUM MILDEW RESISTANCE PROTEIN RPW8"/>
    <property type="match status" value="1"/>
</dbReference>
<evidence type="ECO:0000256" key="6">
    <source>
        <dbReference type="ARBA" id="ARBA00022840"/>
    </source>
</evidence>
<dbReference type="Pfam" id="PF23559">
    <property type="entry name" value="WHD_DRP"/>
    <property type="match status" value="1"/>
</dbReference>
<dbReference type="InterPro" id="IPR058922">
    <property type="entry name" value="WHD_DRP"/>
</dbReference>
<gene>
    <name evidence="13" type="ORF">PVAP13_8KG199500</name>
</gene>
<evidence type="ECO:0000256" key="3">
    <source>
        <dbReference type="ARBA" id="ARBA00022737"/>
    </source>
</evidence>
<dbReference type="Gene3D" id="1.20.5.4130">
    <property type="match status" value="1"/>
</dbReference>
<keyword evidence="5" id="KW-0611">Plant defense</keyword>
<dbReference type="InterPro" id="IPR038005">
    <property type="entry name" value="RX-like_CC"/>
</dbReference>
<dbReference type="EMBL" id="CM029051">
    <property type="protein sequence ID" value="KAG2562744.1"/>
    <property type="molecule type" value="Genomic_DNA"/>
</dbReference>
<dbReference type="GO" id="GO:0005524">
    <property type="term" value="F:ATP binding"/>
    <property type="evidence" value="ECO:0007669"/>
    <property type="project" value="UniProtKB-KW"/>
</dbReference>
<dbReference type="FunFam" id="3.40.50.300:FF:001091">
    <property type="entry name" value="Probable disease resistance protein At1g61300"/>
    <property type="match status" value="1"/>
</dbReference>
<evidence type="ECO:0000256" key="2">
    <source>
        <dbReference type="ARBA" id="ARBA00022614"/>
    </source>
</evidence>
<evidence type="ECO:0000259" key="9">
    <source>
        <dbReference type="Pfam" id="PF18052"/>
    </source>
</evidence>
<feature type="domain" description="Disease resistance R13L4/SHOC-2-like LRR" evidence="11">
    <location>
        <begin position="1143"/>
        <end position="1277"/>
    </location>
</feature>
<keyword evidence="3" id="KW-0677">Repeat</keyword>
<dbReference type="InterPro" id="IPR041118">
    <property type="entry name" value="Rx_N"/>
</dbReference>
<evidence type="ECO:0000256" key="7">
    <source>
        <dbReference type="ARBA" id="ARBA00023054"/>
    </source>
</evidence>
<dbReference type="InterPro" id="IPR036388">
    <property type="entry name" value="WH-like_DNA-bd_sf"/>
</dbReference>
<dbReference type="OrthoDB" id="680302at2759"/>
<dbReference type="CDD" id="cd14798">
    <property type="entry name" value="RX-CC_like"/>
    <property type="match status" value="1"/>
</dbReference>
<comment type="caution">
    <text evidence="13">The sequence shown here is derived from an EMBL/GenBank/DDBJ whole genome shotgun (WGS) entry which is preliminary data.</text>
</comment>
<evidence type="ECO:0000313" key="13">
    <source>
        <dbReference type="EMBL" id="KAG2562745.1"/>
    </source>
</evidence>
<keyword evidence="2" id="KW-0433">Leucine-rich repeat</keyword>
<evidence type="ECO:0000259" key="10">
    <source>
        <dbReference type="Pfam" id="PF23559"/>
    </source>
</evidence>
<comment type="similarity">
    <text evidence="1">Belongs to the disease resistance NB-LRR family.</text>
</comment>
<feature type="domain" description="Disease resistance N-terminal" evidence="9">
    <location>
        <begin position="13"/>
        <end position="94"/>
    </location>
</feature>
<dbReference type="InterPro" id="IPR056789">
    <property type="entry name" value="LRR_R13L1-DRL21"/>
</dbReference>
<name>A0A8T0PNS5_PANVG</name>
<dbReference type="PANTHER" id="PTHR36766:SF56">
    <property type="match status" value="1"/>
</dbReference>
<dbReference type="Gene3D" id="3.80.10.10">
    <property type="entry name" value="Ribonuclease Inhibitor"/>
    <property type="match status" value="4"/>
</dbReference>
<dbReference type="InterPro" id="IPR055414">
    <property type="entry name" value="LRR_R13L4/SHOC2-like"/>
</dbReference>
<dbReference type="InterPro" id="IPR032675">
    <property type="entry name" value="LRR_dom_sf"/>
</dbReference>
<dbReference type="Gene3D" id="1.10.8.430">
    <property type="entry name" value="Helical domain of apoptotic protease-activating factors"/>
    <property type="match status" value="1"/>
</dbReference>
<dbReference type="InterPro" id="IPR042197">
    <property type="entry name" value="Apaf_helical"/>
</dbReference>
<evidence type="ECO:0000256" key="4">
    <source>
        <dbReference type="ARBA" id="ARBA00022741"/>
    </source>
</evidence>
<dbReference type="Gene3D" id="3.40.50.300">
    <property type="entry name" value="P-loop containing nucleotide triphosphate hydrolases"/>
    <property type="match status" value="1"/>
</dbReference>
<feature type="domain" description="Disease resistance protein winged helix" evidence="10">
    <location>
        <begin position="435"/>
        <end position="506"/>
    </location>
</feature>
<dbReference type="InterPro" id="IPR027417">
    <property type="entry name" value="P-loop_NTPase"/>
</dbReference>
<sequence>MTGIEAALVSGILNIVGTKLAPLVTKRFSSIAGVTKDLQDLQDLVEDIKIWLERVGSRALENERSSNWLKRLKEAAYDAEDLVNEFHIKSEKHGANVAGDNSVVIKYLWRKPKSILFECKTAQEIKKIKKRLDEIVKGRSDYSTIANSMPVVHPVQHINKMIGEVALWTIVDETLIFGRDQEKDLVITELTEASLQQKIKIVSVIGLGGSGKTTLAKLVFNDSAIQNHFEAILWVHVSREFSVQKLVEKLFEAITDDKADHLPLQRVSRTISDKLAGKRFLLVMDDVWTEDRIDWEQFAVHLKSGAPGSCILLTTRNRQVAEVVDSACTFDLPLLSEVDSWKLFQQSFGISMEALDPEFRELGKEIVKRCGGMPLAIKSLAGVLCGKKRIEEWQFIRESNLLDAEEKQDNVSACLRLSYFNFPHHLKHCFTHCSILPRGHLIYKRRLIYQWIAHGFVTTNQAQQPEDVGIDYFNFLLKVGFLQDSIQRRYDSDVGYKMHDLVYDLARQILRDELVSEKATSDQIKGCRYLSLTSCTSPVDRKLFNKVHALYVSRGNPAFDKRINKRSCVRTIILERISAASLCLYLSKFELLGYLEISNVKCEVLPEAISHCWNLQAIHMIDCHRLANLPQSIGKLKKLRTLVLDGCWKISTLPQSICGCDDLQSLYVKGSKMEDIPQSIWKIEKLRVLWFFANVLEQFASVQHFGKICNLQTITLSYCSLQHVPQCITLLTHLEHLDLEGCRELVELPEGIANLKMLQVLNLYRCNKLRGLPAGCAQLTHLHKLGLFVIGESTTHARISELENLDKLNGELQIKNITHVKNPDDAVKANLRKKNGIRKLSLDWHSRSWVEFGDSDTEELVFVELRREEELLLHMEKDLRLLNGLEPPSEIQELRVGGYSGLRLPCWMTKQSDSFDLADMHMLKKSKPLPFSHLTKLVLENLPNLEHLQGLVDLPAIKILELRALPKLDLLTFTADVADGKEEVDLQCHFPSLLELVIGDCSKLNVKTYFPLSLQKLTLEGSNEPLLSLGSFFRCPGDAHEDDESCSSSYITEVKTDPCRLTQLKLGKLIGSSGWEVLQHLTGLRDLEINRCNELRQLPETMRGLTCLHRLSLQKCENLCVLPEWLGELQSLRRLDIFFLPAISNLPPSINRLTLLQDLDIRGCKPLQRLPEEFGELCSLRSLTLWGLPALTCLPESMQRLTSLQFLNWVDCHCQLPESLGELPALRKFWIQNCPTLTSLPHFIQRLPVLEELHIATCPELYKRCQEGVGQDWHLVSHIPYLELDEFY</sequence>
<dbReference type="GO" id="GO:0051707">
    <property type="term" value="P:response to other organism"/>
    <property type="evidence" value="ECO:0007669"/>
    <property type="project" value="UniProtKB-ARBA"/>
</dbReference>
<protein>
    <submittedName>
        <fullName evidence="13">Uncharacterized protein</fullName>
    </submittedName>
</protein>
<evidence type="ECO:0000259" key="11">
    <source>
        <dbReference type="Pfam" id="PF23598"/>
    </source>
</evidence>
<keyword evidence="7" id="KW-0175">Coiled coil</keyword>
<dbReference type="SUPFAM" id="SSF52058">
    <property type="entry name" value="L domain-like"/>
    <property type="match status" value="1"/>
</dbReference>
<dbReference type="Pfam" id="PF25019">
    <property type="entry name" value="LRR_R13L1-DRL21"/>
    <property type="match status" value="1"/>
</dbReference>
<reference evidence="13" key="1">
    <citation type="submission" date="2020-05" db="EMBL/GenBank/DDBJ databases">
        <title>WGS assembly of Panicum virgatum.</title>
        <authorList>
            <person name="Lovell J.T."/>
            <person name="Jenkins J."/>
            <person name="Shu S."/>
            <person name="Juenger T.E."/>
            <person name="Schmutz J."/>
        </authorList>
    </citation>
    <scope>NUCLEOTIDE SEQUENCE</scope>
    <source>
        <strain evidence="13">AP13</strain>
    </source>
</reference>
<dbReference type="InterPro" id="IPR002182">
    <property type="entry name" value="NB-ARC"/>
</dbReference>
<evidence type="ECO:0000256" key="5">
    <source>
        <dbReference type="ARBA" id="ARBA00022821"/>
    </source>
</evidence>
<dbReference type="Proteomes" id="UP000823388">
    <property type="component" value="Chromosome 8K"/>
</dbReference>
<keyword evidence="4" id="KW-0547">Nucleotide-binding</keyword>
<evidence type="ECO:0000313" key="14">
    <source>
        <dbReference type="Proteomes" id="UP000823388"/>
    </source>
</evidence>
<feature type="domain" description="Disease resistance R13L4/SHOC-2-like LRR" evidence="11">
    <location>
        <begin position="579"/>
        <end position="717"/>
    </location>
</feature>
<accession>A0A8T0PNS5</accession>
<dbReference type="PRINTS" id="PR00364">
    <property type="entry name" value="DISEASERSIST"/>
</dbReference>
<dbReference type="GO" id="GO:0006952">
    <property type="term" value="P:defense response"/>
    <property type="evidence" value="ECO:0007669"/>
    <property type="project" value="UniProtKB-KW"/>
</dbReference>
<feature type="domain" description="R13L1/DRL21-like LRR repeat region" evidence="12">
    <location>
        <begin position="799"/>
        <end position="963"/>
    </location>
</feature>
<dbReference type="Pfam" id="PF23598">
    <property type="entry name" value="LRR_14"/>
    <property type="match status" value="2"/>
</dbReference>
<dbReference type="GO" id="GO:0043531">
    <property type="term" value="F:ADP binding"/>
    <property type="evidence" value="ECO:0007669"/>
    <property type="project" value="InterPro"/>
</dbReference>
<dbReference type="Gene3D" id="1.10.10.10">
    <property type="entry name" value="Winged helix-like DNA-binding domain superfamily/Winged helix DNA-binding domain"/>
    <property type="match status" value="1"/>
</dbReference>
<evidence type="ECO:0000259" key="8">
    <source>
        <dbReference type="Pfam" id="PF00931"/>
    </source>
</evidence>
<organism evidence="13 14">
    <name type="scientific">Panicum virgatum</name>
    <name type="common">Blackwell switchgrass</name>
    <dbReference type="NCBI Taxonomy" id="38727"/>
    <lineage>
        <taxon>Eukaryota</taxon>
        <taxon>Viridiplantae</taxon>
        <taxon>Streptophyta</taxon>
        <taxon>Embryophyta</taxon>
        <taxon>Tracheophyta</taxon>
        <taxon>Spermatophyta</taxon>
        <taxon>Magnoliopsida</taxon>
        <taxon>Liliopsida</taxon>
        <taxon>Poales</taxon>
        <taxon>Poaceae</taxon>
        <taxon>PACMAD clade</taxon>
        <taxon>Panicoideae</taxon>
        <taxon>Panicodae</taxon>
        <taxon>Paniceae</taxon>
        <taxon>Panicinae</taxon>
        <taxon>Panicum</taxon>
        <taxon>Panicum sect. Hiantes</taxon>
    </lineage>
</organism>
<feature type="domain" description="NB-ARC" evidence="8">
    <location>
        <begin position="181"/>
        <end position="346"/>
    </location>
</feature>
<keyword evidence="14" id="KW-1185">Reference proteome</keyword>
<dbReference type="Pfam" id="PF18052">
    <property type="entry name" value="Rx_N"/>
    <property type="match status" value="1"/>
</dbReference>
<proteinExistence type="inferred from homology"/>
<evidence type="ECO:0000259" key="12">
    <source>
        <dbReference type="Pfam" id="PF25019"/>
    </source>
</evidence>